<feature type="domain" description="SHOCT" evidence="2">
    <location>
        <begin position="147"/>
        <end position="174"/>
    </location>
</feature>
<dbReference type="EMBL" id="JAPJUH010000002">
    <property type="protein sequence ID" value="MCX3264818.1"/>
    <property type="molecule type" value="Genomic_DNA"/>
</dbReference>
<feature type="chain" id="PRO_5040844065" evidence="1">
    <location>
        <begin position="19"/>
        <end position="177"/>
    </location>
</feature>
<dbReference type="Proteomes" id="UP001142592">
    <property type="component" value="Unassembled WGS sequence"/>
</dbReference>
<dbReference type="RefSeq" id="WP_010600052.1">
    <property type="nucleotide sequence ID" value="NZ_JAPJUH010000002.1"/>
</dbReference>
<protein>
    <submittedName>
        <fullName evidence="3">SHOCT domain-containing protein</fullName>
    </submittedName>
</protein>
<dbReference type="AlphaFoldDB" id="A0A9X3DBS8"/>
<evidence type="ECO:0000259" key="2">
    <source>
        <dbReference type="Pfam" id="PF09851"/>
    </source>
</evidence>
<evidence type="ECO:0000256" key="1">
    <source>
        <dbReference type="SAM" id="SignalP"/>
    </source>
</evidence>
<evidence type="ECO:0000313" key="4">
    <source>
        <dbReference type="Proteomes" id="UP001142592"/>
    </source>
</evidence>
<dbReference type="Pfam" id="PF09851">
    <property type="entry name" value="SHOCT"/>
    <property type="match status" value="1"/>
</dbReference>
<sequence length="177" mass="19435">MKKFLTLLFVISVGVANAQTSTLKEYSAPNGKIYKPGDTIKLGRGSDPQGNFRYLEMGGWGAVMSYNSNKDASQFNIGRAYSGTNVIVKKIKQTKMRGSVRTFFTVAGGNITNYNLIIDDAIATCEIADCNESKNASNNTNSESSLDKLKKLKDLHDSGAISKEEYEEKKKKILDSI</sequence>
<reference evidence="3" key="1">
    <citation type="submission" date="2022-11" db="EMBL/GenBank/DDBJ databases">
        <authorList>
            <person name="Graham C."/>
            <person name="Newman J.D."/>
        </authorList>
    </citation>
    <scope>NUCLEOTIDE SEQUENCE</scope>
    <source>
        <strain evidence="3">DSM 19486</strain>
    </source>
</reference>
<evidence type="ECO:0000313" key="3">
    <source>
        <dbReference type="EMBL" id="MCX3264818.1"/>
    </source>
</evidence>
<keyword evidence="1" id="KW-0732">Signal</keyword>
<keyword evidence="4" id="KW-1185">Reference proteome</keyword>
<accession>A0A9X3DBS8</accession>
<dbReference type="InterPro" id="IPR018649">
    <property type="entry name" value="SHOCT"/>
</dbReference>
<name>A0A9X3DBS8_9SPHI</name>
<feature type="signal peptide" evidence="1">
    <location>
        <begin position="1"/>
        <end position="18"/>
    </location>
</feature>
<gene>
    <name evidence="3" type="ORF">OQZ29_08690</name>
</gene>
<proteinExistence type="predicted"/>
<comment type="caution">
    <text evidence="3">The sequence shown here is derived from an EMBL/GenBank/DDBJ whole genome shotgun (WGS) entry which is preliminary data.</text>
</comment>
<organism evidence="3 4">
    <name type="scientific">Pedobacter agri</name>
    <dbReference type="NCBI Taxonomy" id="454586"/>
    <lineage>
        <taxon>Bacteria</taxon>
        <taxon>Pseudomonadati</taxon>
        <taxon>Bacteroidota</taxon>
        <taxon>Sphingobacteriia</taxon>
        <taxon>Sphingobacteriales</taxon>
        <taxon>Sphingobacteriaceae</taxon>
        <taxon>Pedobacter</taxon>
    </lineage>
</organism>